<keyword evidence="4" id="KW-1185">Reference proteome</keyword>
<accession>A0ABP8KBC3</accession>
<evidence type="ECO:0000313" key="4">
    <source>
        <dbReference type="Proteomes" id="UP001500635"/>
    </source>
</evidence>
<dbReference type="InterPro" id="IPR011009">
    <property type="entry name" value="Kinase-like_dom_sf"/>
</dbReference>
<sequence length="390" mass="44500">MPEDSPAQKRLTRLLREYETKPIDDAYLDLYSEFDQGLARAFASIHAELDKEFDFMNYKSRNGAEGHFNADNSRNLLALKDEIRKLTLALEQSGQTLVLANEYQRVLRDSEEWLTQWGGSPIPAGFTPITIDQYEAVIGLGEQAVVVAAAPSARLTLVGEGAFAHVHRYIDPTYGFPVARKKLRRNSAEEERSRFLREYEIMKGLRFPYIVEVYSFDESNYSYTMEYCEYTLEQYIKRRNNQPAFDFGARKRLTLQFLYGLNYLHYKHIFHRDLSLKNILLKAYDDEAAVVKLSDFGLAKEVDSGFTKTGDEVRGTYIDPALGGDFKDFTAVNDIWVVGVVLSYIFKGVHNLLPGTDPVGKIVQKCSQSEPSRRYQSVREVIDAVEGLNA</sequence>
<evidence type="ECO:0000259" key="2">
    <source>
        <dbReference type="PROSITE" id="PS50011"/>
    </source>
</evidence>
<keyword evidence="1" id="KW-0067">ATP-binding</keyword>
<feature type="domain" description="Protein kinase" evidence="2">
    <location>
        <begin position="152"/>
        <end position="390"/>
    </location>
</feature>
<dbReference type="PANTHER" id="PTHR24345">
    <property type="entry name" value="SERINE/THREONINE-PROTEIN KINASE PLK"/>
    <property type="match status" value="1"/>
</dbReference>
<dbReference type="Proteomes" id="UP001500635">
    <property type="component" value="Unassembled WGS sequence"/>
</dbReference>
<dbReference type="EMBL" id="BAABFR010000108">
    <property type="protein sequence ID" value="GAA4403419.1"/>
    <property type="molecule type" value="Genomic_DNA"/>
</dbReference>
<comment type="caution">
    <text evidence="3">The sequence shown here is derived from an EMBL/GenBank/DDBJ whole genome shotgun (WGS) entry which is preliminary data.</text>
</comment>
<dbReference type="PROSITE" id="PS50011">
    <property type="entry name" value="PROTEIN_KINASE_DOM"/>
    <property type="match status" value="1"/>
</dbReference>
<dbReference type="PROSITE" id="PS00109">
    <property type="entry name" value="PROTEIN_KINASE_TYR"/>
    <property type="match status" value="1"/>
</dbReference>
<gene>
    <name evidence="3" type="ORF">GCM10023147_44880</name>
</gene>
<feature type="binding site" evidence="1">
    <location>
        <position position="181"/>
    </location>
    <ligand>
        <name>ATP</name>
        <dbReference type="ChEBI" id="CHEBI:30616"/>
    </ligand>
</feature>
<evidence type="ECO:0000313" key="3">
    <source>
        <dbReference type="EMBL" id="GAA4403419.1"/>
    </source>
</evidence>
<dbReference type="InterPro" id="IPR000719">
    <property type="entry name" value="Prot_kinase_dom"/>
</dbReference>
<name>A0ABP8KBC3_9ACTN</name>
<proteinExistence type="predicted"/>
<dbReference type="Pfam" id="PF00069">
    <property type="entry name" value="Pkinase"/>
    <property type="match status" value="1"/>
</dbReference>
<dbReference type="CDD" id="cd00180">
    <property type="entry name" value="PKc"/>
    <property type="match status" value="1"/>
</dbReference>
<dbReference type="RefSeq" id="WP_345000344.1">
    <property type="nucleotide sequence ID" value="NZ_BAABFR010000108.1"/>
</dbReference>
<protein>
    <recommendedName>
        <fullName evidence="2">Protein kinase domain-containing protein</fullName>
    </recommendedName>
</protein>
<keyword evidence="1" id="KW-0547">Nucleotide-binding</keyword>
<reference evidence="4" key="1">
    <citation type="journal article" date="2019" name="Int. J. Syst. Evol. Microbiol.">
        <title>The Global Catalogue of Microorganisms (GCM) 10K type strain sequencing project: providing services to taxonomists for standard genome sequencing and annotation.</title>
        <authorList>
            <consortium name="The Broad Institute Genomics Platform"/>
            <consortium name="The Broad Institute Genome Sequencing Center for Infectious Disease"/>
            <person name="Wu L."/>
            <person name="Ma J."/>
        </authorList>
    </citation>
    <scope>NUCLEOTIDE SEQUENCE [LARGE SCALE GENOMIC DNA]</scope>
    <source>
        <strain evidence="4">JCM 17688</strain>
    </source>
</reference>
<dbReference type="PROSITE" id="PS00107">
    <property type="entry name" value="PROTEIN_KINASE_ATP"/>
    <property type="match status" value="1"/>
</dbReference>
<dbReference type="Gene3D" id="1.10.510.10">
    <property type="entry name" value="Transferase(Phosphotransferase) domain 1"/>
    <property type="match status" value="1"/>
</dbReference>
<organism evidence="3 4">
    <name type="scientific">Tsukamurella soli</name>
    <dbReference type="NCBI Taxonomy" id="644556"/>
    <lineage>
        <taxon>Bacteria</taxon>
        <taxon>Bacillati</taxon>
        <taxon>Actinomycetota</taxon>
        <taxon>Actinomycetes</taxon>
        <taxon>Mycobacteriales</taxon>
        <taxon>Tsukamurellaceae</taxon>
        <taxon>Tsukamurella</taxon>
    </lineage>
</organism>
<evidence type="ECO:0000256" key="1">
    <source>
        <dbReference type="PROSITE-ProRule" id="PRU10141"/>
    </source>
</evidence>
<dbReference type="InterPro" id="IPR017441">
    <property type="entry name" value="Protein_kinase_ATP_BS"/>
</dbReference>
<dbReference type="SUPFAM" id="SSF56112">
    <property type="entry name" value="Protein kinase-like (PK-like)"/>
    <property type="match status" value="1"/>
</dbReference>
<dbReference type="InterPro" id="IPR008266">
    <property type="entry name" value="Tyr_kinase_AS"/>
</dbReference>